<dbReference type="InterPro" id="IPR037066">
    <property type="entry name" value="Plug_dom_sf"/>
</dbReference>
<evidence type="ECO:0000259" key="10">
    <source>
        <dbReference type="Pfam" id="PF25183"/>
    </source>
</evidence>
<dbReference type="AlphaFoldDB" id="A0A2D0AJR7"/>
<keyword evidence="11" id="KW-0675">Receptor</keyword>
<evidence type="ECO:0000256" key="1">
    <source>
        <dbReference type="ARBA" id="ARBA00004571"/>
    </source>
</evidence>
<protein>
    <submittedName>
        <fullName evidence="11">TonB-dependent receptor</fullName>
    </submittedName>
</protein>
<evidence type="ECO:0000256" key="2">
    <source>
        <dbReference type="ARBA" id="ARBA00022448"/>
    </source>
</evidence>
<dbReference type="PANTHER" id="PTHR30069">
    <property type="entry name" value="TONB-DEPENDENT OUTER MEMBRANE RECEPTOR"/>
    <property type="match status" value="1"/>
</dbReference>
<feature type="chain" id="PRO_5012632605" evidence="8">
    <location>
        <begin position="28"/>
        <end position="1030"/>
    </location>
</feature>
<dbReference type="InterPro" id="IPR057601">
    <property type="entry name" value="Oar-like_b-barrel"/>
</dbReference>
<proteinExistence type="inferred from homology"/>
<keyword evidence="3 7" id="KW-1134">Transmembrane beta strand</keyword>
<evidence type="ECO:0000256" key="3">
    <source>
        <dbReference type="ARBA" id="ARBA00022452"/>
    </source>
</evidence>
<dbReference type="InterPro" id="IPR012910">
    <property type="entry name" value="Plug_dom"/>
</dbReference>
<dbReference type="Gene3D" id="2.60.40.1120">
    <property type="entry name" value="Carboxypeptidase-like, regulatory domain"/>
    <property type="match status" value="1"/>
</dbReference>
<dbReference type="InterPro" id="IPR039426">
    <property type="entry name" value="TonB-dep_rcpt-like"/>
</dbReference>
<dbReference type="SUPFAM" id="SSF56935">
    <property type="entry name" value="Porins"/>
    <property type="match status" value="1"/>
</dbReference>
<dbReference type="EMBL" id="NIVS01000017">
    <property type="protein sequence ID" value="OWQ54648.1"/>
    <property type="molecule type" value="Genomic_DNA"/>
</dbReference>
<keyword evidence="6 7" id="KW-0998">Cell outer membrane</keyword>
<reference evidence="11 12" key="1">
    <citation type="submission" date="2017-06" db="EMBL/GenBank/DDBJ databases">
        <authorList>
            <person name="Kim H.J."/>
            <person name="Triplett B.A."/>
        </authorList>
    </citation>
    <scope>NUCLEOTIDE SEQUENCE [LARGE SCALE GENOMIC DNA]</scope>
    <source>
        <strain evidence="11 12">13146</strain>
    </source>
</reference>
<dbReference type="Proteomes" id="UP000198157">
    <property type="component" value="Unassembled WGS sequence"/>
</dbReference>
<keyword evidence="2 7" id="KW-0813">Transport</keyword>
<gene>
    <name evidence="11" type="ORF">CEE60_07480</name>
</gene>
<evidence type="ECO:0000256" key="5">
    <source>
        <dbReference type="ARBA" id="ARBA00023136"/>
    </source>
</evidence>
<feature type="domain" description="TonB-dependent receptor plug" evidence="9">
    <location>
        <begin position="130"/>
        <end position="231"/>
    </location>
</feature>
<dbReference type="Pfam" id="PF13620">
    <property type="entry name" value="CarboxypepD_reg"/>
    <property type="match status" value="1"/>
</dbReference>
<keyword evidence="5 7" id="KW-0472">Membrane</keyword>
<dbReference type="GO" id="GO:0009279">
    <property type="term" value="C:cell outer membrane"/>
    <property type="evidence" value="ECO:0007669"/>
    <property type="project" value="UniProtKB-SubCell"/>
</dbReference>
<evidence type="ECO:0000256" key="6">
    <source>
        <dbReference type="ARBA" id="ARBA00023237"/>
    </source>
</evidence>
<dbReference type="InterPro" id="IPR013784">
    <property type="entry name" value="Carb-bd-like_fold"/>
</dbReference>
<dbReference type="Pfam" id="PF25183">
    <property type="entry name" value="OMP_b-brl_4"/>
    <property type="match status" value="1"/>
</dbReference>
<feature type="signal peptide" evidence="8">
    <location>
        <begin position="1"/>
        <end position="27"/>
    </location>
</feature>
<dbReference type="OrthoDB" id="9768147at2"/>
<comment type="subcellular location">
    <subcellularLocation>
        <location evidence="1 7">Cell outer membrane</location>
        <topology evidence="1 7">Multi-pass membrane protein</topology>
    </subcellularLocation>
</comment>
<dbReference type="PANTHER" id="PTHR30069:SF46">
    <property type="entry name" value="OAR PROTEIN"/>
    <property type="match status" value="1"/>
</dbReference>
<dbReference type="Gene3D" id="2.40.170.20">
    <property type="entry name" value="TonB-dependent receptor, beta-barrel domain"/>
    <property type="match status" value="1"/>
</dbReference>
<dbReference type="GO" id="GO:0030246">
    <property type="term" value="F:carbohydrate binding"/>
    <property type="evidence" value="ECO:0007669"/>
    <property type="project" value="InterPro"/>
</dbReference>
<evidence type="ECO:0000256" key="7">
    <source>
        <dbReference type="PROSITE-ProRule" id="PRU01360"/>
    </source>
</evidence>
<keyword evidence="8" id="KW-0732">Signal</keyword>
<evidence type="ECO:0000259" key="9">
    <source>
        <dbReference type="Pfam" id="PF07715"/>
    </source>
</evidence>
<keyword evidence="4 7" id="KW-0812">Transmembrane</keyword>
<dbReference type="GO" id="GO:0015344">
    <property type="term" value="F:siderophore uptake transmembrane transporter activity"/>
    <property type="evidence" value="ECO:0007669"/>
    <property type="project" value="TreeGrafter"/>
</dbReference>
<evidence type="ECO:0000256" key="4">
    <source>
        <dbReference type="ARBA" id="ARBA00022692"/>
    </source>
</evidence>
<sequence>MIKQTMPLRRATLTIALGLCLAGAAHAQSVTGNIYGTGEPGSTISVQNLDTGTSRTVTVDRNGRYRASDLPNGNYKVTVEKDGQVIAVRERVQVVIASGTEVSFSGTGVQELDRIEVRATAVPKIDVSQTDTRTVFTSEQLQEIAVGRDIASVALLAPSVISNASYTSGGVTVPSFGGAASSENAFYINGFAVTNPLSSIGFTTLPFDAISQQQVLTGGYGAEFGRATGGVVNIVTKRGTNEWSGGGYAYWSPETLRASPRNSNFADTGFYGADNPDPTKRTDGQLYQLRNKNQSWTQTTGAYVGGPIVKDKLFIYANVEVTKREGAGVASTSQAAATTTNAWQEYSYEYPRWAAKIDWNITDNHLLEFTGISDVTKYDSAGYTFNYADFTHGNEQNAGTSNEDKSKLYIGKYTGYLTDDLTVSALYGTQKIDHSQSPWGYDPACPRTSAVATARAPGIPAANYAGCWTAATVNVPGAYDETKGWRLDVGYRLGNHDLRAGLDVMEAESYTGSEYGGGFIWVYSRSNNPNAAIDASHGVGSPASAGGLGSQGYYVRQQYYTQIAKVRTEQSAQFLEDRWQVSDNVLLTLGLRNETFKNFTSADEVYVKQDNQWAPRLGGVWDVHGDASLKLFANAGRYHLALPNNVAVRAASGSLYTMEYFTYTGVAADGTPTGLVNVPVDPSLGYTCPGNPNAISSNLECGDAPDPRTVAAVDLKSHYQDEFIVGMEQAWGENAVWGAKVTYRDLKSAIDDTCTPALGGGCFIFNPGVGNTFWEEQADGTLAKHTYSAAELDLPKLKRRYYAVDLFLEGSIGDRFYGKVNYTFARNYGNTEGQLASDLDTGAGGQTDVSVTQDWDLPQLMVGANGPLPNHRAHQIKAYGSYRITPEWRVGGSLLIDSGRPRSCTSYYPTADQGLYNGAYYHFCGLAGSGTAPGSAGYIPPSADYRFSPRGDNGTTPWGFNLNLSLAYTPNWADNKLSLQADVLNVLNRQVAGSYYSNYATDRVTPDPRYNQPLNYNSPRQVRLSARYDF</sequence>
<accession>A0A2D0AJR7</accession>
<dbReference type="PROSITE" id="PS52016">
    <property type="entry name" value="TONB_DEPENDENT_REC_3"/>
    <property type="match status" value="1"/>
</dbReference>
<evidence type="ECO:0000313" key="12">
    <source>
        <dbReference type="Proteomes" id="UP000198157"/>
    </source>
</evidence>
<dbReference type="InterPro" id="IPR036942">
    <property type="entry name" value="Beta-barrel_TonB_sf"/>
</dbReference>
<feature type="domain" description="TonB-dependent transporter Oar-like beta-barrel" evidence="10">
    <location>
        <begin position="345"/>
        <end position="602"/>
    </location>
</feature>
<organism evidence="11 12">
    <name type="scientific">Stenotrophomonas maltophilia</name>
    <name type="common">Pseudomonas maltophilia</name>
    <name type="synonym">Xanthomonas maltophilia</name>
    <dbReference type="NCBI Taxonomy" id="40324"/>
    <lineage>
        <taxon>Bacteria</taxon>
        <taxon>Pseudomonadati</taxon>
        <taxon>Pseudomonadota</taxon>
        <taxon>Gammaproteobacteria</taxon>
        <taxon>Lysobacterales</taxon>
        <taxon>Lysobacteraceae</taxon>
        <taxon>Stenotrophomonas</taxon>
        <taxon>Stenotrophomonas maltophilia group</taxon>
    </lineage>
</organism>
<name>A0A2D0AJR7_STEMA</name>
<comment type="caution">
    <text evidence="11">The sequence shown here is derived from an EMBL/GenBank/DDBJ whole genome shotgun (WGS) entry which is preliminary data.</text>
</comment>
<comment type="similarity">
    <text evidence="7">Belongs to the TonB-dependent receptor family.</text>
</comment>
<dbReference type="Gene3D" id="2.170.130.10">
    <property type="entry name" value="TonB-dependent receptor, plug domain"/>
    <property type="match status" value="1"/>
</dbReference>
<dbReference type="Pfam" id="PF07715">
    <property type="entry name" value="Plug"/>
    <property type="match status" value="1"/>
</dbReference>
<dbReference type="GO" id="GO:0044718">
    <property type="term" value="P:siderophore transmembrane transport"/>
    <property type="evidence" value="ECO:0007669"/>
    <property type="project" value="TreeGrafter"/>
</dbReference>
<dbReference type="SUPFAM" id="SSF49452">
    <property type="entry name" value="Starch-binding domain-like"/>
    <property type="match status" value="1"/>
</dbReference>
<evidence type="ECO:0000256" key="8">
    <source>
        <dbReference type="SAM" id="SignalP"/>
    </source>
</evidence>
<evidence type="ECO:0000313" key="11">
    <source>
        <dbReference type="EMBL" id="OWQ54648.1"/>
    </source>
</evidence>